<dbReference type="SUPFAM" id="SSF55785">
    <property type="entry name" value="PYP-like sensor domain (PAS domain)"/>
    <property type="match status" value="3"/>
</dbReference>
<proteinExistence type="predicted"/>
<keyword evidence="4 12" id="KW-0597">Phosphoprotein</keyword>
<dbReference type="PROSITE" id="PS50110">
    <property type="entry name" value="RESPONSE_REGULATORY"/>
    <property type="match status" value="1"/>
</dbReference>
<dbReference type="SMART" id="SM00091">
    <property type="entry name" value="PAS"/>
    <property type="match status" value="2"/>
</dbReference>
<dbReference type="Gene3D" id="2.10.70.100">
    <property type="match status" value="1"/>
</dbReference>
<evidence type="ECO:0000256" key="10">
    <source>
        <dbReference type="ARBA" id="ARBA00023136"/>
    </source>
</evidence>
<dbReference type="PANTHER" id="PTHR43047">
    <property type="entry name" value="TWO-COMPONENT HISTIDINE PROTEIN KINASE"/>
    <property type="match status" value="1"/>
</dbReference>
<organism evidence="17 18">
    <name type="scientific">Rhodopirellula baltica WH47</name>
    <dbReference type="NCBI Taxonomy" id="991778"/>
    <lineage>
        <taxon>Bacteria</taxon>
        <taxon>Pseudomonadati</taxon>
        <taxon>Planctomycetota</taxon>
        <taxon>Planctomycetia</taxon>
        <taxon>Pirellulales</taxon>
        <taxon>Pirellulaceae</taxon>
        <taxon>Rhodopirellula</taxon>
    </lineage>
</organism>
<dbReference type="InterPro" id="IPR003661">
    <property type="entry name" value="HisK_dim/P_dom"/>
</dbReference>
<dbReference type="SMART" id="SM00388">
    <property type="entry name" value="HisKA"/>
    <property type="match status" value="1"/>
</dbReference>
<evidence type="ECO:0000256" key="9">
    <source>
        <dbReference type="ARBA" id="ARBA00023012"/>
    </source>
</evidence>
<reference evidence="17 18" key="1">
    <citation type="journal article" date="2013" name="Mar. Genomics">
        <title>Expression of sulfatases in Rhodopirellula baltica and the diversity of sulfatases in the genus Rhodopirellula.</title>
        <authorList>
            <person name="Wegner C.E."/>
            <person name="Richter-Heitmann T."/>
            <person name="Klindworth A."/>
            <person name="Klockow C."/>
            <person name="Richter M."/>
            <person name="Achstetter T."/>
            <person name="Glockner F.O."/>
            <person name="Harder J."/>
        </authorList>
    </citation>
    <scope>NUCLEOTIDE SEQUENCE [LARGE SCALE GENOMIC DNA]</scope>
    <source>
        <strain evidence="17 18">WH47</strain>
    </source>
</reference>
<evidence type="ECO:0000256" key="5">
    <source>
        <dbReference type="ARBA" id="ARBA00022679"/>
    </source>
</evidence>
<dbReference type="Gene3D" id="3.40.50.2300">
    <property type="match status" value="1"/>
</dbReference>
<dbReference type="FunFam" id="1.10.287.130:FF:000038">
    <property type="entry name" value="Sensory transduction histidine kinase"/>
    <property type="match status" value="1"/>
</dbReference>
<evidence type="ECO:0000256" key="3">
    <source>
        <dbReference type="ARBA" id="ARBA00012438"/>
    </source>
</evidence>
<dbReference type="InterPro" id="IPR013655">
    <property type="entry name" value="PAS_fold_3"/>
</dbReference>
<evidence type="ECO:0000259" key="13">
    <source>
        <dbReference type="PROSITE" id="PS50109"/>
    </source>
</evidence>
<evidence type="ECO:0000256" key="4">
    <source>
        <dbReference type="ARBA" id="ARBA00022553"/>
    </source>
</evidence>
<dbReference type="InterPro" id="IPR013656">
    <property type="entry name" value="PAS_4"/>
</dbReference>
<dbReference type="PROSITE" id="PS50109">
    <property type="entry name" value="HIS_KIN"/>
    <property type="match status" value="1"/>
</dbReference>
<dbReference type="SUPFAM" id="SSF55874">
    <property type="entry name" value="ATPase domain of HSP90 chaperone/DNA topoisomerase II/histidine kinase"/>
    <property type="match status" value="1"/>
</dbReference>
<keyword evidence="9" id="KW-0902">Two-component regulatory system</keyword>
<dbReference type="InterPro" id="IPR001610">
    <property type="entry name" value="PAC"/>
</dbReference>
<dbReference type="RefSeq" id="WP_007329175.1">
    <property type="nucleotide sequence ID" value="NZ_AFAR01000272.1"/>
</dbReference>
<name>F2AZW5_RHOBT</name>
<evidence type="ECO:0000256" key="12">
    <source>
        <dbReference type="PROSITE-ProRule" id="PRU00169"/>
    </source>
</evidence>
<dbReference type="PANTHER" id="PTHR43047:SF72">
    <property type="entry name" value="OSMOSENSING HISTIDINE PROTEIN KINASE SLN1"/>
    <property type="match status" value="1"/>
</dbReference>
<dbReference type="InterPro" id="IPR004358">
    <property type="entry name" value="Sig_transdc_His_kin-like_C"/>
</dbReference>
<protein>
    <recommendedName>
        <fullName evidence="3">histidine kinase</fullName>
        <ecNumber evidence="3">2.7.13.3</ecNumber>
    </recommendedName>
</protein>
<dbReference type="SMART" id="SM00387">
    <property type="entry name" value="HATPase_c"/>
    <property type="match status" value="1"/>
</dbReference>
<dbReference type="EMBL" id="AFAR01000272">
    <property type="protein sequence ID" value="EGF24718.1"/>
    <property type="molecule type" value="Genomic_DNA"/>
</dbReference>
<evidence type="ECO:0000256" key="7">
    <source>
        <dbReference type="ARBA" id="ARBA00022777"/>
    </source>
</evidence>
<keyword evidence="7" id="KW-0418">Kinase</keyword>
<feature type="domain" description="Histidine kinase" evidence="13">
    <location>
        <begin position="568"/>
        <end position="807"/>
    </location>
</feature>
<sequence>MESLRKAAIEDELGKPTPDQDSNNQRVVAFAPTQQDAKLCAKILAENDVAVCCCETIEGFANTILDGAGIALIAQEHLTDSAIAYLKTSLDRQPKWSEVPILVLLQAGDPDSKLLKRVLSLEHVTLIHRPLRIAVFINTVRAKLRDRMRQFEVRDLLLEKDRAQTSLRREARRLDMAIQAGGMAAWEWSKTHVYWSEAFRRLHGFGKNVQPSESAMFGSIVESEREQIANHWSDAIEQNAPFRSEFRINHPKLGERWLVAVGEPVKGKSGKTLRYTGLQWDITERKTAEMELRQSHETFQRLITDNPQGLYVVDADFRMRYVSAGARNVFINVNPLIGRPFEDVMRTIWPNEFAEEAIRVFRHTLETGEPYVAPPLVEQRVDTSDIEAYDWSIERIVLPDNRQGVVCHFYNNTQRQLSVDLLRESERYFREIADASPAMLWVTDENHMCTFLSKNWYDTTGQTQEEGMGLGWTNATHPDDHARAGEEFLTAANARQPFLSEYRLRMADGSYRWAVDVGRPRFDSDGVFVGYTGYVIDVDDRKAFEQSLEQAKVIAENANRSRGEFLANMSHEIRTPMAAILGHADILKDHLKDPDNIQVVETIRRNGNFLLNIINDILDLSKIDSGKMQLETDRVRPDGLLAEVRSLMDVRASEKHLPLKIEFDGPIPDLIETDAVRLRQILLNLVGNAIKFTDSGEVKILVGYDGPGKRPAEIDQSDPSKLQSPVAGTCRLIFQIVDTGIGIKPEDQASLFEPFVQADSTSTRSFGGTGLGLAICRRLAHALGGDVSVESTYGKGSKFTLTIEAVSSGRLVEPNLLIDVSAEKIKEEIRLSANILVVDDRRDIRYLAQHFIEKAGGTVVTATNGQEAIDTIFAEPKTEIDLIVMDMQMPVLDGYDATAELRRRGCELPVIALTANAMKSDRDECLAAGCTDYTTKPLDSQKLIAMIDRLLKS</sequence>
<evidence type="ECO:0000256" key="8">
    <source>
        <dbReference type="ARBA" id="ARBA00022840"/>
    </source>
</evidence>
<gene>
    <name evidence="17" type="ORF">RBWH47_03085</name>
</gene>
<dbReference type="GO" id="GO:0009927">
    <property type="term" value="F:histidine phosphotransfer kinase activity"/>
    <property type="evidence" value="ECO:0007669"/>
    <property type="project" value="TreeGrafter"/>
</dbReference>
<dbReference type="SMART" id="SM00448">
    <property type="entry name" value="REC"/>
    <property type="match status" value="1"/>
</dbReference>
<dbReference type="EC" id="2.7.13.3" evidence="3"/>
<evidence type="ECO:0000256" key="2">
    <source>
        <dbReference type="ARBA" id="ARBA00004370"/>
    </source>
</evidence>
<dbReference type="GO" id="GO:0000155">
    <property type="term" value="F:phosphorelay sensor kinase activity"/>
    <property type="evidence" value="ECO:0007669"/>
    <property type="project" value="InterPro"/>
</dbReference>
<accession>F2AZW5</accession>
<keyword evidence="6" id="KW-0547">Nucleotide-binding</keyword>
<keyword evidence="8" id="KW-0067">ATP-binding</keyword>
<dbReference type="Gene3D" id="3.30.450.20">
    <property type="entry name" value="PAS domain"/>
    <property type="match status" value="3"/>
</dbReference>
<feature type="domain" description="Response regulatory" evidence="14">
    <location>
        <begin position="834"/>
        <end position="951"/>
    </location>
</feature>
<evidence type="ECO:0000259" key="14">
    <source>
        <dbReference type="PROSITE" id="PS50110"/>
    </source>
</evidence>
<dbReference type="Pfam" id="PF02518">
    <property type="entry name" value="HATPase_c"/>
    <property type="match status" value="1"/>
</dbReference>
<feature type="domain" description="PAS" evidence="15">
    <location>
        <begin position="425"/>
        <end position="495"/>
    </location>
</feature>
<dbReference type="SUPFAM" id="SSF52172">
    <property type="entry name" value="CheY-like"/>
    <property type="match status" value="1"/>
</dbReference>
<dbReference type="InterPro" id="IPR035965">
    <property type="entry name" value="PAS-like_dom_sf"/>
</dbReference>
<dbReference type="Gene3D" id="1.10.287.130">
    <property type="match status" value="1"/>
</dbReference>
<dbReference type="FunFam" id="3.30.450.20:FF:000099">
    <property type="entry name" value="Sensory box sensor histidine kinase"/>
    <property type="match status" value="1"/>
</dbReference>
<dbReference type="InterPro" id="IPR036890">
    <property type="entry name" value="HATPase_C_sf"/>
</dbReference>
<dbReference type="InterPro" id="IPR000014">
    <property type="entry name" value="PAS"/>
</dbReference>
<feature type="domain" description="PAC" evidence="16">
    <location>
        <begin position="242"/>
        <end position="294"/>
    </location>
</feature>
<dbReference type="PATRIC" id="fig|991778.3.peg.5588"/>
<dbReference type="InterPro" id="IPR036097">
    <property type="entry name" value="HisK_dim/P_sf"/>
</dbReference>
<dbReference type="InterPro" id="IPR003594">
    <property type="entry name" value="HATPase_dom"/>
</dbReference>
<evidence type="ECO:0000256" key="6">
    <source>
        <dbReference type="ARBA" id="ARBA00022741"/>
    </source>
</evidence>
<dbReference type="SMART" id="SM00086">
    <property type="entry name" value="PAC"/>
    <property type="match status" value="2"/>
</dbReference>
<keyword evidence="11" id="KW-0131">Cell cycle</keyword>
<dbReference type="AlphaFoldDB" id="F2AZW5"/>
<evidence type="ECO:0000259" key="15">
    <source>
        <dbReference type="PROSITE" id="PS50112"/>
    </source>
</evidence>
<dbReference type="InterPro" id="IPR000700">
    <property type="entry name" value="PAS-assoc_C"/>
</dbReference>
<dbReference type="FunFam" id="3.30.565.10:FF:000010">
    <property type="entry name" value="Sensor histidine kinase RcsC"/>
    <property type="match status" value="1"/>
</dbReference>
<comment type="subcellular location">
    <subcellularLocation>
        <location evidence="2">Membrane</location>
    </subcellularLocation>
</comment>
<dbReference type="Proteomes" id="UP000006222">
    <property type="component" value="Unassembled WGS sequence"/>
</dbReference>
<dbReference type="InterPro" id="IPR005467">
    <property type="entry name" value="His_kinase_dom"/>
</dbReference>
<dbReference type="CDD" id="cd17546">
    <property type="entry name" value="REC_hyHK_CKI1_RcsC-like"/>
    <property type="match status" value="1"/>
</dbReference>
<dbReference type="GO" id="GO:0005886">
    <property type="term" value="C:plasma membrane"/>
    <property type="evidence" value="ECO:0007669"/>
    <property type="project" value="TreeGrafter"/>
</dbReference>
<evidence type="ECO:0000256" key="1">
    <source>
        <dbReference type="ARBA" id="ARBA00000085"/>
    </source>
</evidence>
<dbReference type="Pfam" id="PF08447">
    <property type="entry name" value="PAS_3"/>
    <property type="match status" value="2"/>
</dbReference>
<dbReference type="Pfam" id="PF00072">
    <property type="entry name" value="Response_reg"/>
    <property type="match status" value="1"/>
</dbReference>
<evidence type="ECO:0000256" key="11">
    <source>
        <dbReference type="ARBA" id="ARBA00023306"/>
    </source>
</evidence>
<dbReference type="InterPro" id="IPR001789">
    <property type="entry name" value="Sig_transdc_resp-reg_receiver"/>
</dbReference>
<dbReference type="CDD" id="cd00130">
    <property type="entry name" value="PAS"/>
    <property type="match status" value="1"/>
</dbReference>
<comment type="catalytic activity">
    <reaction evidence="1">
        <text>ATP + protein L-histidine = ADP + protein N-phospho-L-histidine.</text>
        <dbReference type="EC" id="2.7.13.3"/>
    </reaction>
</comment>
<keyword evidence="5" id="KW-0808">Transferase</keyword>
<feature type="modified residue" description="4-aspartylphosphate" evidence="12">
    <location>
        <position position="886"/>
    </location>
</feature>
<dbReference type="FunFam" id="3.40.50.2300:FF:000605">
    <property type="entry name" value="Sensory transduction histidine kinase"/>
    <property type="match status" value="1"/>
</dbReference>
<dbReference type="Gene3D" id="3.30.565.10">
    <property type="entry name" value="Histidine kinase-like ATPase, C-terminal domain"/>
    <property type="match status" value="1"/>
</dbReference>
<evidence type="ECO:0000313" key="18">
    <source>
        <dbReference type="Proteomes" id="UP000006222"/>
    </source>
</evidence>
<dbReference type="PROSITE" id="PS50113">
    <property type="entry name" value="PAC"/>
    <property type="match status" value="2"/>
</dbReference>
<dbReference type="PRINTS" id="PR00344">
    <property type="entry name" value="BCTRLSENSOR"/>
</dbReference>
<dbReference type="Pfam" id="PF00512">
    <property type="entry name" value="HisKA"/>
    <property type="match status" value="1"/>
</dbReference>
<keyword evidence="10" id="KW-0472">Membrane</keyword>
<dbReference type="Pfam" id="PF08448">
    <property type="entry name" value="PAS_4"/>
    <property type="match status" value="1"/>
</dbReference>
<dbReference type="NCBIfam" id="TIGR00229">
    <property type="entry name" value="sensory_box"/>
    <property type="match status" value="2"/>
</dbReference>
<comment type="caution">
    <text evidence="17">The sequence shown here is derived from an EMBL/GenBank/DDBJ whole genome shotgun (WGS) entry which is preliminary data.</text>
</comment>
<dbReference type="CDD" id="cd16922">
    <property type="entry name" value="HATPase_EvgS-ArcB-TorS-like"/>
    <property type="match status" value="1"/>
</dbReference>
<dbReference type="CDD" id="cd00082">
    <property type="entry name" value="HisKA"/>
    <property type="match status" value="1"/>
</dbReference>
<dbReference type="SUPFAM" id="SSF47384">
    <property type="entry name" value="Homodimeric domain of signal transducing histidine kinase"/>
    <property type="match status" value="1"/>
</dbReference>
<evidence type="ECO:0000313" key="17">
    <source>
        <dbReference type="EMBL" id="EGF24718.1"/>
    </source>
</evidence>
<dbReference type="PROSITE" id="PS50112">
    <property type="entry name" value="PAS"/>
    <property type="match status" value="1"/>
</dbReference>
<evidence type="ECO:0000259" key="16">
    <source>
        <dbReference type="PROSITE" id="PS50113"/>
    </source>
</evidence>
<dbReference type="InterPro" id="IPR011006">
    <property type="entry name" value="CheY-like_superfamily"/>
</dbReference>
<feature type="domain" description="PAC" evidence="16">
    <location>
        <begin position="498"/>
        <end position="550"/>
    </location>
</feature>
<dbReference type="GO" id="GO:0005524">
    <property type="term" value="F:ATP binding"/>
    <property type="evidence" value="ECO:0007669"/>
    <property type="project" value="UniProtKB-KW"/>
</dbReference>